<name>A0A6H5HFA9_9HEMI</name>
<dbReference type="AlphaFoldDB" id="A0A6H5HFA9"/>
<feature type="non-terminal residue" evidence="1">
    <location>
        <position position="80"/>
    </location>
</feature>
<accession>A0A6H5HFA9</accession>
<sequence length="80" mass="8950">MHVPHCALNMVFMTGIYVSTRFILFEPLAYVVQSYVCKGGFAAAFDIGFSGPLNILRWLASAPIARPRRVIFCTALRVQQ</sequence>
<proteinExistence type="predicted"/>
<gene>
    <name evidence="1" type="ORF">NTEN_LOCUS19627</name>
</gene>
<organism evidence="1 2">
    <name type="scientific">Nesidiocoris tenuis</name>
    <dbReference type="NCBI Taxonomy" id="355587"/>
    <lineage>
        <taxon>Eukaryota</taxon>
        <taxon>Metazoa</taxon>
        <taxon>Ecdysozoa</taxon>
        <taxon>Arthropoda</taxon>
        <taxon>Hexapoda</taxon>
        <taxon>Insecta</taxon>
        <taxon>Pterygota</taxon>
        <taxon>Neoptera</taxon>
        <taxon>Paraneoptera</taxon>
        <taxon>Hemiptera</taxon>
        <taxon>Heteroptera</taxon>
        <taxon>Panheteroptera</taxon>
        <taxon>Cimicomorpha</taxon>
        <taxon>Miridae</taxon>
        <taxon>Dicyphina</taxon>
        <taxon>Nesidiocoris</taxon>
    </lineage>
</organism>
<keyword evidence="2" id="KW-1185">Reference proteome</keyword>
<evidence type="ECO:0000313" key="1">
    <source>
        <dbReference type="EMBL" id="CAB0015287.1"/>
    </source>
</evidence>
<dbReference type="EMBL" id="CADCXU010028859">
    <property type="protein sequence ID" value="CAB0015287.1"/>
    <property type="molecule type" value="Genomic_DNA"/>
</dbReference>
<protein>
    <submittedName>
        <fullName evidence="1">Uncharacterized protein</fullName>
    </submittedName>
</protein>
<evidence type="ECO:0000313" key="2">
    <source>
        <dbReference type="Proteomes" id="UP000479000"/>
    </source>
</evidence>
<dbReference type="Proteomes" id="UP000479000">
    <property type="component" value="Unassembled WGS sequence"/>
</dbReference>
<reference evidence="1 2" key="1">
    <citation type="submission" date="2020-02" db="EMBL/GenBank/DDBJ databases">
        <authorList>
            <person name="Ferguson B K."/>
        </authorList>
    </citation>
    <scope>NUCLEOTIDE SEQUENCE [LARGE SCALE GENOMIC DNA]</scope>
</reference>